<dbReference type="NCBIfam" id="NF004832">
    <property type="entry name" value="PRK06184.1"/>
    <property type="match status" value="1"/>
</dbReference>
<dbReference type="Pfam" id="PF01494">
    <property type="entry name" value="FAD_binding_3"/>
    <property type="match status" value="1"/>
</dbReference>
<gene>
    <name evidence="5" type="ORF">FB559_0924</name>
</gene>
<evidence type="ECO:0000313" key="5">
    <source>
        <dbReference type="EMBL" id="TQL95421.1"/>
    </source>
</evidence>
<name>A0A543CE98_9ACTN</name>
<dbReference type="AlphaFoldDB" id="A0A543CE98"/>
<reference evidence="5 6" key="1">
    <citation type="submission" date="2019-06" db="EMBL/GenBank/DDBJ databases">
        <title>Sequencing the genomes of 1000 actinobacteria strains.</title>
        <authorList>
            <person name="Klenk H.-P."/>
        </authorList>
    </citation>
    <scope>NUCLEOTIDE SEQUENCE [LARGE SCALE GENOMIC DNA]</scope>
    <source>
        <strain evidence="5 6">DSM 102200</strain>
    </source>
</reference>
<dbReference type="GO" id="GO:0016709">
    <property type="term" value="F:oxidoreductase activity, acting on paired donors, with incorporation or reduction of molecular oxygen, NAD(P)H as one donor, and incorporation of one atom of oxygen"/>
    <property type="evidence" value="ECO:0007669"/>
    <property type="project" value="UniProtKB-ARBA"/>
</dbReference>
<feature type="domain" description="FAD-binding" evidence="4">
    <location>
        <begin position="24"/>
        <end position="350"/>
    </location>
</feature>
<dbReference type="SUPFAM" id="SSF51905">
    <property type="entry name" value="FAD/NAD(P)-binding domain"/>
    <property type="match status" value="1"/>
</dbReference>
<dbReference type="Proteomes" id="UP000316096">
    <property type="component" value="Unassembled WGS sequence"/>
</dbReference>
<dbReference type="Pfam" id="PF21274">
    <property type="entry name" value="Rng_hyd_C"/>
    <property type="match status" value="1"/>
</dbReference>
<dbReference type="Gene3D" id="3.30.70.2450">
    <property type="match status" value="1"/>
</dbReference>
<protein>
    <submittedName>
        <fullName evidence="5">2-polyprenyl-6-methoxyphenol hydroxylase-like FAD-dependent oxidoreductase</fullName>
    </submittedName>
</protein>
<dbReference type="PANTHER" id="PTHR43004:SF19">
    <property type="entry name" value="BINDING MONOOXYGENASE, PUTATIVE (JCVI)-RELATED"/>
    <property type="match status" value="1"/>
</dbReference>
<evidence type="ECO:0000313" key="6">
    <source>
        <dbReference type="Proteomes" id="UP000316096"/>
    </source>
</evidence>
<dbReference type="InterPro" id="IPR036188">
    <property type="entry name" value="FAD/NAD-bd_sf"/>
</dbReference>
<dbReference type="Gene3D" id="3.50.50.60">
    <property type="entry name" value="FAD/NAD(P)-binding domain"/>
    <property type="match status" value="1"/>
</dbReference>
<evidence type="ECO:0000256" key="3">
    <source>
        <dbReference type="ARBA" id="ARBA00022827"/>
    </source>
</evidence>
<evidence type="ECO:0000259" key="4">
    <source>
        <dbReference type="Pfam" id="PF01494"/>
    </source>
</evidence>
<dbReference type="PANTHER" id="PTHR43004">
    <property type="entry name" value="TRK SYSTEM POTASSIUM UPTAKE PROTEIN"/>
    <property type="match status" value="1"/>
</dbReference>
<evidence type="ECO:0000256" key="2">
    <source>
        <dbReference type="ARBA" id="ARBA00022630"/>
    </source>
</evidence>
<dbReference type="GO" id="GO:0071949">
    <property type="term" value="F:FAD binding"/>
    <property type="evidence" value="ECO:0007669"/>
    <property type="project" value="InterPro"/>
</dbReference>
<dbReference type="PRINTS" id="PR00420">
    <property type="entry name" value="RNGMNOXGNASE"/>
</dbReference>
<proteinExistence type="predicted"/>
<dbReference type="InterPro" id="IPR002938">
    <property type="entry name" value="FAD-bd"/>
</dbReference>
<keyword evidence="3" id="KW-0274">FAD</keyword>
<keyword evidence="2" id="KW-0285">Flavoprotein</keyword>
<sequence length="491" mass="52974">MASGCQRDAGELTAAPGSVRGMDETQVLIAGAGPTGLTLACDLARRGVDVRIVEKERLAGSRGKGLQPRTLEVFDDLGVLDAVMAAGAEYPPLRSYAGGEVVWEGRMHEPKEPTPEVPYPNVMMLPQWRTERILRDRLAELGVRVEHAELTGFEQDADGVTAVLDGTRQVRAAYLVGSDGGRSLVRKRLGVGFEGETHETERMLIADVRTDDLDREHWHIWGDMATQALKVGLCPMPGTDVFQLTAPVTGDETPDLSPATFEKLAAEVSGVRLRDVGWMSLYRVNIRMAERFRDGRVFLAGDAAHVHSPAGGQGLNTGVQDAYNLGWKLAAERALDTYEEERLPVAAGVLGLSTRPYREIAERQAEAYRRGGETEQLGIGYPGGSLSVGGGKAGQRAPDAPLRDGRLFDVFRGPHFTLLGFGEHHAETVARIGERYGAAVRAHTVGATGDLVDSGGHARRAYGTDGLVLVRPDGYIGVYDASPEDYLRALA</sequence>
<evidence type="ECO:0000256" key="1">
    <source>
        <dbReference type="ARBA" id="ARBA00001974"/>
    </source>
</evidence>
<comment type="cofactor">
    <cofactor evidence="1">
        <name>FAD</name>
        <dbReference type="ChEBI" id="CHEBI:57692"/>
    </cofactor>
</comment>
<comment type="caution">
    <text evidence="5">The sequence shown here is derived from an EMBL/GenBank/DDBJ whole genome shotgun (WGS) entry which is preliminary data.</text>
</comment>
<dbReference type="EMBL" id="VFOZ01000001">
    <property type="protein sequence ID" value="TQL95421.1"/>
    <property type="molecule type" value="Genomic_DNA"/>
</dbReference>
<keyword evidence="6" id="KW-1185">Reference proteome</keyword>
<accession>A0A543CE98</accession>
<dbReference type="InterPro" id="IPR050641">
    <property type="entry name" value="RIFMO-like"/>
</dbReference>
<dbReference type="Gene3D" id="3.40.30.120">
    <property type="match status" value="1"/>
</dbReference>
<organism evidence="5 6">
    <name type="scientific">Actinoallomurus bryophytorum</name>
    <dbReference type="NCBI Taxonomy" id="1490222"/>
    <lineage>
        <taxon>Bacteria</taxon>
        <taxon>Bacillati</taxon>
        <taxon>Actinomycetota</taxon>
        <taxon>Actinomycetes</taxon>
        <taxon>Streptosporangiales</taxon>
        <taxon>Thermomonosporaceae</taxon>
        <taxon>Actinoallomurus</taxon>
    </lineage>
</organism>